<feature type="domain" description="Calcineurin-like phosphoesterase" evidence="6">
    <location>
        <begin position="14"/>
        <end position="258"/>
    </location>
</feature>
<evidence type="ECO:0000313" key="8">
    <source>
        <dbReference type="Proteomes" id="UP000190657"/>
    </source>
</evidence>
<gene>
    <name evidence="7" type="ORF">SAMN02745114_01465</name>
</gene>
<dbReference type="GO" id="GO:0016787">
    <property type="term" value="F:hydrolase activity"/>
    <property type="evidence" value="ECO:0007669"/>
    <property type="project" value="UniProtKB-KW"/>
</dbReference>
<evidence type="ECO:0000256" key="2">
    <source>
        <dbReference type="ARBA" id="ARBA00022801"/>
    </source>
</evidence>
<dbReference type="SUPFAM" id="SSF56300">
    <property type="entry name" value="Metallo-dependent phosphatases"/>
    <property type="match status" value="1"/>
</dbReference>
<proteinExistence type="inferred from homology"/>
<dbReference type="Gene3D" id="3.60.21.10">
    <property type="match status" value="1"/>
</dbReference>
<dbReference type="PANTHER" id="PTHR42988">
    <property type="entry name" value="PHOSPHOHYDROLASE"/>
    <property type="match status" value="1"/>
</dbReference>
<dbReference type="STRING" id="290054.SAMN02745114_01465"/>
<keyword evidence="5" id="KW-1133">Transmembrane helix</keyword>
<dbReference type="InterPro" id="IPR004843">
    <property type="entry name" value="Calcineurin-like_PHP"/>
</dbReference>
<dbReference type="InterPro" id="IPR050884">
    <property type="entry name" value="CNP_phosphodiesterase-III"/>
</dbReference>
<feature type="transmembrane region" description="Helical" evidence="5">
    <location>
        <begin position="537"/>
        <end position="558"/>
    </location>
</feature>
<feature type="transmembrane region" description="Helical" evidence="5">
    <location>
        <begin position="514"/>
        <end position="531"/>
    </location>
</feature>
<dbReference type="EMBL" id="FUWW01000018">
    <property type="protein sequence ID" value="SJZ73690.1"/>
    <property type="molecule type" value="Genomic_DNA"/>
</dbReference>
<reference evidence="7 8" key="1">
    <citation type="submission" date="2017-02" db="EMBL/GenBank/DDBJ databases">
        <authorList>
            <person name="Peterson S.W."/>
        </authorList>
    </citation>
    <scope>NUCLEOTIDE SEQUENCE [LARGE SCALE GENOMIC DNA]</scope>
    <source>
        <strain evidence="7 8">ATCC 51222</strain>
    </source>
</reference>
<name>A0A1T4N2U1_9FIRM</name>
<evidence type="ECO:0000313" key="7">
    <source>
        <dbReference type="EMBL" id="SJZ73690.1"/>
    </source>
</evidence>
<evidence type="ECO:0000256" key="3">
    <source>
        <dbReference type="ARBA" id="ARBA00023004"/>
    </source>
</evidence>
<evidence type="ECO:0000256" key="4">
    <source>
        <dbReference type="ARBA" id="ARBA00025742"/>
    </source>
</evidence>
<organism evidence="7 8">
    <name type="scientific">Eubacterium coprostanoligenes</name>
    <dbReference type="NCBI Taxonomy" id="290054"/>
    <lineage>
        <taxon>Bacteria</taxon>
        <taxon>Bacillati</taxon>
        <taxon>Bacillota</taxon>
        <taxon>Clostridia</taxon>
        <taxon>Eubacteriales</taxon>
        <taxon>Eubacteriaceae</taxon>
        <taxon>Eubacterium</taxon>
    </lineage>
</organism>
<dbReference type="Proteomes" id="UP000190657">
    <property type="component" value="Unassembled WGS sequence"/>
</dbReference>
<evidence type="ECO:0000259" key="6">
    <source>
        <dbReference type="Pfam" id="PF00149"/>
    </source>
</evidence>
<keyword evidence="1" id="KW-0479">Metal-binding</keyword>
<evidence type="ECO:0000256" key="5">
    <source>
        <dbReference type="SAM" id="Phobius"/>
    </source>
</evidence>
<dbReference type="InterPro" id="IPR029052">
    <property type="entry name" value="Metallo-depent_PP-like"/>
</dbReference>
<protein>
    <submittedName>
        <fullName evidence="7">Calcineurin-like phosphoesterase</fullName>
    </submittedName>
</protein>
<dbReference type="GO" id="GO:0046872">
    <property type="term" value="F:metal ion binding"/>
    <property type="evidence" value="ECO:0007669"/>
    <property type="project" value="UniProtKB-KW"/>
</dbReference>
<dbReference type="RefSeq" id="WP_078768924.1">
    <property type="nucleotide sequence ID" value="NZ_FUWW01000018.1"/>
</dbReference>
<keyword evidence="5" id="KW-0812">Transmembrane</keyword>
<keyword evidence="3" id="KW-0408">Iron</keyword>
<dbReference type="Pfam" id="PF00149">
    <property type="entry name" value="Metallophos"/>
    <property type="match status" value="1"/>
</dbReference>
<sequence>MAYKIVGSNNEPLKVQFITDVHYYSTKLGTHGKAYDKMESKSQMVIKDSSLVIKRAFDMLCEDTSTDIVLISGDTTHEGEIQSHKEFIEMLRDLKKRGKRVYVITATHDFQDDGIAYAYEDDEKVEVPAVGDRHDLWDMYYEFGPNEAIAVHKESMCYVVQLAPGYRLFALNDDTNYKPEGEHGSGFSDDCMAWIMEQLEDAKKNDQFVIAMTHHPMISPSPFYNIIGGGNMQRNYETTREIFADAGLSCMLTGHTHVHDISDITTKKGNKFYDITCGALIGCPPVMRNVTFDPKNSKIDVDTVFVDNVDGLDTDGKSFPDYMKNFFFGMIKEVLWAMGHDIDRLAEMATAFSVPGETVKKFAWIIKPVGKFLDKLTFKKIWRLCKKECGLKKSDIADIANNKVIDFILELIQNLYCGDSPYTPDTREYKLTCGLLNVIDAFLNTIHFSIGKVLKGATSVRSLVEPLLWNSGYCDAEATLPLYPIYDEQNPAPASAFEQKKFEDTVNKSKKGPLVLLVLILIVILLLAILAGIVALIVWAVIAIIHAISGTAMLGLLFS</sequence>
<evidence type="ECO:0000256" key="1">
    <source>
        <dbReference type="ARBA" id="ARBA00022723"/>
    </source>
</evidence>
<keyword evidence="2" id="KW-0378">Hydrolase</keyword>
<accession>A0A1T4N2U1</accession>
<dbReference type="OrthoDB" id="2036332at2"/>
<dbReference type="PANTHER" id="PTHR42988:SF2">
    <property type="entry name" value="CYCLIC NUCLEOTIDE PHOSPHODIESTERASE CBUA0032-RELATED"/>
    <property type="match status" value="1"/>
</dbReference>
<comment type="similarity">
    <text evidence="4">Belongs to the cyclic nucleotide phosphodiesterase class-III family.</text>
</comment>
<keyword evidence="8" id="KW-1185">Reference proteome</keyword>
<dbReference type="AlphaFoldDB" id="A0A1T4N2U1"/>
<keyword evidence="5" id="KW-0472">Membrane</keyword>